<dbReference type="RefSeq" id="WP_173413491.1">
    <property type="nucleotide sequence ID" value="NZ_CP054139.1"/>
</dbReference>
<proteinExistence type="predicted"/>
<protein>
    <submittedName>
        <fullName evidence="1">Uncharacterized protein</fullName>
    </submittedName>
</protein>
<evidence type="ECO:0000313" key="1">
    <source>
        <dbReference type="EMBL" id="QKJ28792.1"/>
    </source>
</evidence>
<accession>A0A7D4QDF0</accession>
<dbReference type="KEGG" id="mmab:HQ865_03125"/>
<gene>
    <name evidence="1" type="ORF">HQ865_03125</name>
</gene>
<organism evidence="1 2">
    <name type="scientific">Mucilaginibacter mali</name>
    <dbReference type="NCBI Taxonomy" id="2740462"/>
    <lineage>
        <taxon>Bacteria</taxon>
        <taxon>Pseudomonadati</taxon>
        <taxon>Bacteroidota</taxon>
        <taxon>Sphingobacteriia</taxon>
        <taxon>Sphingobacteriales</taxon>
        <taxon>Sphingobacteriaceae</taxon>
        <taxon>Mucilaginibacter</taxon>
    </lineage>
</organism>
<reference evidence="1 2" key="1">
    <citation type="submission" date="2020-05" db="EMBL/GenBank/DDBJ databases">
        <title>Mucilaginibacter mali sp. nov.</title>
        <authorList>
            <person name="Kim H.S."/>
            <person name="Lee K.C."/>
            <person name="Suh M.K."/>
            <person name="Kim J.-S."/>
            <person name="Han K.-I."/>
            <person name="Eom M.K."/>
            <person name="Shin Y.K."/>
            <person name="Lee J.-S."/>
        </authorList>
    </citation>
    <scope>NUCLEOTIDE SEQUENCE [LARGE SCALE GENOMIC DNA]</scope>
    <source>
        <strain evidence="1 2">G2-14</strain>
    </source>
</reference>
<evidence type="ECO:0000313" key="2">
    <source>
        <dbReference type="Proteomes" id="UP000505355"/>
    </source>
</evidence>
<sequence>MHKQIKVIITTDACDNCHAIKGKYENGNLHIVITYIGDLIYIIIDNPFSVGDVERCLNLLREKLYIYERLILKKNVMTDYNHAPTHSFFGGLIKGNFNKCFTAIHYYITYSLNRWN</sequence>
<keyword evidence="2" id="KW-1185">Reference proteome</keyword>
<dbReference type="Proteomes" id="UP000505355">
    <property type="component" value="Chromosome"/>
</dbReference>
<name>A0A7D4QDF0_9SPHI</name>
<dbReference type="AlphaFoldDB" id="A0A7D4QDF0"/>
<dbReference type="EMBL" id="CP054139">
    <property type="protein sequence ID" value="QKJ28792.1"/>
    <property type="molecule type" value="Genomic_DNA"/>
</dbReference>